<evidence type="ECO:0000313" key="5">
    <source>
        <dbReference type="EMBL" id="KAB8067886.1"/>
    </source>
</evidence>
<proteinExistence type="predicted"/>
<evidence type="ECO:0000313" key="6">
    <source>
        <dbReference type="Proteomes" id="UP000326565"/>
    </source>
</evidence>
<organism evidence="5 6">
    <name type="scientific">Aspergillus leporis</name>
    <dbReference type="NCBI Taxonomy" id="41062"/>
    <lineage>
        <taxon>Eukaryota</taxon>
        <taxon>Fungi</taxon>
        <taxon>Dikarya</taxon>
        <taxon>Ascomycota</taxon>
        <taxon>Pezizomycotina</taxon>
        <taxon>Eurotiomycetes</taxon>
        <taxon>Eurotiomycetidae</taxon>
        <taxon>Eurotiales</taxon>
        <taxon>Aspergillaceae</taxon>
        <taxon>Aspergillus</taxon>
        <taxon>Aspergillus subgen. Circumdati</taxon>
    </lineage>
</organism>
<sequence>MSISAERLFDELGPQYEDTYLHNPGLEEIISYTIKELSPKSPVLDVGCGTGKPVANHVARAGHKIHGIDISQEMVNIISSQVIGRFEKADMTTFQPTMQYDAIFTIFSMFQLSHNQTYSMMSKYSEWLKTGGLLVLGTIPSTSLVDDRSLYDDSGKVIRHANLLFMGRRFLGTLHTKDGWRDLFQRAGFEIQLEKAFMFNPTPPYDKEIQDHYFIIARKVVEQALMGPYPLPASYRGPHPLSEAAWAPFAERLVRDGFDAVLEAVKGNKKVLDVGSGYGKLPIAMTKRGIEAYSIEPDADRKTLQMEQAQEQGATICSGSAENIPFNDRTFDAAVAMWVLHYVDDLDKSLREIARVVNHSHPNFRIVIVQGAPDNELVNLLNDVCTPLGAQNTAIDHQGKLLNAAATVFAEYGFHDVEIFRINAYCAFPEEDLAERCQKAAEVLVGFWFREDPNFAEMKETLIPHLKLHFRDRPYAIGDEVAILVAKPLPN</sequence>
<name>A0A5N5WHH4_9EURO</name>
<evidence type="ECO:0000256" key="2">
    <source>
        <dbReference type="ARBA" id="ARBA00022679"/>
    </source>
</evidence>
<dbReference type="GO" id="GO:0008757">
    <property type="term" value="F:S-adenosylmethionine-dependent methyltransferase activity"/>
    <property type="evidence" value="ECO:0007669"/>
    <property type="project" value="InterPro"/>
</dbReference>
<dbReference type="Gene3D" id="3.40.50.150">
    <property type="entry name" value="Vaccinia Virus protein VP39"/>
    <property type="match status" value="2"/>
</dbReference>
<feature type="domain" description="Methyltransferase type 11" evidence="3">
    <location>
        <begin position="272"/>
        <end position="358"/>
    </location>
</feature>
<dbReference type="InterPro" id="IPR041698">
    <property type="entry name" value="Methyltransf_25"/>
</dbReference>
<dbReference type="InterPro" id="IPR013216">
    <property type="entry name" value="Methyltransf_11"/>
</dbReference>
<keyword evidence="1 5" id="KW-0489">Methyltransferase</keyword>
<feature type="domain" description="Methyltransferase" evidence="4">
    <location>
        <begin position="43"/>
        <end position="132"/>
    </location>
</feature>
<dbReference type="AlphaFoldDB" id="A0A5N5WHH4"/>
<gene>
    <name evidence="5" type="ORF">BDV29DRAFT_185463</name>
</gene>
<dbReference type="PANTHER" id="PTHR43861:SF1">
    <property type="entry name" value="TRANS-ACONITATE 2-METHYLTRANSFERASE"/>
    <property type="match status" value="1"/>
</dbReference>
<dbReference type="InterPro" id="IPR029063">
    <property type="entry name" value="SAM-dependent_MTases_sf"/>
</dbReference>
<evidence type="ECO:0000259" key="3">
    <source>
        <dbReference type="Pfam" id="PF08241"/>
    </source>
</evidence>
<dbReference type="SUPFAM" id="SSF53335">
    <property type="entry name" value="S-adenosyl-L-methionine-dependent methyltransferases"/>
    <property type="match status" value="2"/>
</dbReference>
<keyword evidence="2 5" id="KW-0808">Transferase</keyword>
<accession>A0A5N5WHH4</accession>
<evidence type="ECO:0000256" key="1">
    <source>
        <dbReference type="ARBA" id="ARBA00022603"/>
    </source>
</evidence>
<dbReference type="Pfam" id="PF13649">
    <property type="entry name" value="Methyltransf_25"/>
    <property type="match status" value="1"/>
</dbReference>
<protein>
    <submittedName>
        <fullName evidence="5">S-adenosyl-L-methionine-dependent methyltransferase</fullName>
    </submittedName>
</protein>
<dbReference type="Proteomes" id="UP000326565">
    <property type="component" value="Unassembled WGS sequence"/>
</dbReference>
<dbReference type="EMBL" id="ML732435">
    <property type="protein sequence ID" value="KAB8067886.1"/>
    <property type="molecule type" value="Genomic_DNA"/>
</dbReference>
<keyword evidence="6" id="KW-1185">Reference proteome</keyword>
<dbReference type="Pfam" id="PF08241">
    <property type="entry name" value="Methyltransf_11"/>
    <property type="match status" value="1"/>
</dbReference>
<dbReference type="OrthoDB" id="540004at2759"/>
<dbReference type="GO" id="GO:0032259">
    <property type="term" value="P:methylation"/>
    <property type="evidence" value="ECO:0007669"/>
    <property type="project" value="UniProtKB-KW"/>
</dbReference>
<reference evidence="5 6" key="1">
    <citation type="submission" date="2019-04" db="EMBL/GenBank/DDBJ databases">
        <title>Friends and foes A comparative genomics study of 23 Aspergillus species from section Flavi.</title>
        <authorList>
            <consortium name="DOE Joint Genome Institute"/>
            <person name="Kjaerbolling I."/>
            <person name="Vesth T."/>
            <person name="Frisvad J.C."/>
            <person name="Nybo J.L."/>
            <person name="Theobald S."/>
            <person name="Kildgaard S."/>
            <person name="Isbrandt T."/>
            <person name="Kuo A."/>
            <person name="Sato A."/>
            <person name="Lyhne E.K."/>
            <person name="Kogle M.E."/>
            <person name="Wiebenga A."/>
            <person name="Kun R.S."/>
            <person name="Lubbers R.J."/>
            <person name="Makela M.R."/>
            <person name="Barry K."/>
            <person name="Chovatia M."/>
            <person name="Clum A."/>
            <person name="Daum C."/>
            <person name="Haridas S."/>
            <person name="He G."/>
            <person name="LaButti K."/>
            <person name="Lipzen A."/>
            <person name="Mondo S."/>
            <person name="Riley R."/>
            <person name="Salamov A."/>
            <person name="Simmons B.A."/>
            <person name="Magnuson J.K."/>
            <person name="Henrissat B."/>
            <person name="Mortensen U.H."/>
            <person name="Larsen T.O."/>
            <person name="Devries R.P."/>
            <person name="Grigoriev I.V."/>
            <person name="Machida M."/>
            <person name="Baker S.E."/>
            <person name="Andersen M.R."/>
        </authorList>
    </citation>
    <scope>NUCLEOTIDE SEQUENCE [LARGE SCALE GENOMIC DNA]</scope>
    <source>
        <strain evidence="5 6">CBS 151.66</strain>
    </source>
</reference>
<dbReference type="PANTHER" id="PTHR43861">
    <property type="entry name" value="TRANS-ACONITATE 2-METHYLTRANSFERASE-RELATED"/>
    <property type="match status" value="1"/>
</dbReference>
<evidence type="ECO:0000259" key="4">
    <source>
        <dbReference type="Pfam" id="PF13649"/>
    </source>
</evidence>
<dbReference type="CDD" id="cd02440">
    <property type="entry name" value="AdoMet_MTases"/>
    <property type="match status" value="2"/>
</dbReference>